<dbReference type="EMBL" id="BARS01044657">
    <property type="protein sequence ID" value="GAG38552.1"/>
    <property type="molecule type" value="Genomic_DNA"/>
</dbReference>
<reference evidence="1" key="1">
    <citation type="journal article" date="2014" name="Front. Microbiol.">
        <title>High frequency of phylogenetically diverse reductive dehalogenase-homologous genes in deep subseafloor sedimentary metagenomes.</title>
        <authorList>
            <person name="Kawai M."/>
            <person name="Futagami T."/>
            <person name="Toyoda A."/>
            <person name="Takaki Y."/>
            <person name="Nishi S."/>
            <person name="Hori S."/>
            <person name="Arai W."/>
            <person name="Tsubouchi T."/>
            <person name="Morono Y."/>
            <person name="Uchiyama I."/>
            <person name="Ito T."/>
            <person name="Fujiyama A."/>
            <person name="Inagaki F."/>
            <person name="Takami H."/>
        </authorList>
    </citation>
    <scope>NUCLEOTIDE SEQUENCE</scope>
    <source>
        <strain evidence="1">Expedition CK06-06</strain>
    </source>
</reference>
<feature type="non-terminal residue" evidence="1">
    <location>
        <position position="65"/>
    </location>
</feature>
<organism evidence="1">
    <name type="scientific">marine sediment metagenome</name>
    <dbReference type="NCBI Taxonomy" id="412755"/>
    <lineage>
        <taxon>unclassified sequences</taxon>
        <taxon>metagenomes</taxon>
        <taxon>ecological metagenomes</taxon>
    </lineage>
</organism>
<sequence>MKKILIGVISGLLLVALVTTVTWGLLTNWKFTCTIDIQPGVGISVYDDAEFTTYVTGFDFYAPER</sequence>
<name>X0XTA6_9ZZZZ</name>
<gene>
    <name evidence="1" type="ORF">S01H1_67428</name>
</gene>
<dbReference type="AlphaFoldDB" id="X0XTA6"/>
<comment type="caution">
    <text evidence="1">The sequence shown here is derived from an EMBL/GenBank/DDBJ whole genome shotgun (WGS) entry which is preliminary data.</text>
</comment>
<protein>
    <submittedName>
        <fullName evidence="1">Uncharacterized protein</fullName>
    </submittedName>
</protein>
<accession>X0XTA6</accession>
<evidence type="ECO:0000313" key="1">
    <source>
        <dbReference type="EMBL" id="GAG38552.1"/>
    </source>
</evidence>
<proteinExistence type="predicted"/>